<dbReference type="EMBL" id="CAJVQC010010962">
    <property type="protein sequence ID" value="CAG8622450.1"/>
    <property type="molecule type" value="Genomic_DNA"/>
</dbReference>
<evidence type="ECO:0000313" key="1">
    <source>
        <dbReference type="EMBL" id="CAG8622450.1"/>
    </source>
</evidence>
<name>A0ACA9N1J8_9GLOM</name>
<sequence length="47" mass="5231">SGEMISPFYQSPIGIDVTSVIGELVKLVKLVKLLKLVSWLIGEMVNW</sequence>
<gene>
    <name evidence="1" type="ORF">RPERSI_LOCUS6769</name>
</gene>
<dbReference type="Proteomes" id="UP000789920">
    <property type="component" value="Unassembled WGS sequence"/>
</dbReference>
<proteinExistence type="predicted"/>
<keyword evidence="2" id="KW-1185">Reference proteome</keyword>
<evidence type="ECO:0000313" key="2">
    <source>
        <dbReference type="Proteomes" id="UP000789920"/>
    </source>
</evidence>
<reference evidence="1" key="1">
    <citation type="submission" date="2021-06" db="EMBL/GenBank/DDBJ databases">
        <authorList>
            <person name="Kallberg Y."/>
            <person name="Tangrot J."/>
            <person name="Rosling A."/>
        </authorList>
    </citation>
    <scope>NUCLEOTIDE SEQUENCE</scope>
    <source>
        <strain evidence="1">MA461A</strain>
    </source>
</reference>
<feature type="non-terminal residue" evidence="1">
    <location>
        <position position="1"/>
    </location>
</feature>
<comment type="caution">
    <text evidence="1">The sequence shown here is derived from an EMBL/GenBank/DDBJ whole genome shotgun (WGS) entry which is preliminary data.</text>
</comment>
<organism evidence="1 2">
    <name type="scientific">Racocetra persica</name>
    <dbReference type="NCBI Taxonomy" id="160502"/>
    <lineage>
        <taxon>Eukaryota</taxon>
        <taxon>Fungi</taxon>
        <taxon>Fungi incertae sedis</taxon>
        <taxon>Mucoromycota</taxon>
        <taxon>Glomeromycotina</taxon>
        <taxon>Glomeromycetes</taxon>
        <taxon>Diversisporales</taxon>
        <taxon>Gigasporaceae</taxon>
        <taxon>Racocetra</taxon>
    </lineage>
</organism>
<protein>
    <submittedName>
        <fullName evidence="1">23765_t:CDS:1</fullName>
    </submittedName>
</protein>
<accession>A0ACA9N1J8</accession>